<keyword evidence="1" id="KW-0548">Nucleotidyltransferase</keyword>
<keyword evidence="1" id="KW-0808">Transferase</keyword>
<dbReference type="AlphaFoldDB" id="A0A061FSK1"/>
<dbReference type="OMA" id="KLMIMAF"/>
<reference evidence="1 2" key="1">
    <citation type="journal article" date="2013" name="Genome Biol.">
        <title>The genome sequence of the most widely cultivated cacao type and its use to identify candidate genes regulating pod color.</title>
        <authorList>
            <person name="Motamayor J.C."/>
            <person name="Mockaitis K."/>
            <person name="Schmutz J."/>
            <person name="Haiminen N."/>
            <person name="Iii D.L."/>
            <person name="Cornejo O."/>
            <person name="Findley S.D."/>
            <person name="Zheng P."/>
            <person name="Utro F."/>
            <person name="Royaert S."/>
            <person name="Saski C."/>
            <person name="Jenkins J."/>
            <person name="Podicheti R."/>
            <person name="Zhao M."/>
            <person name="Scheffler B.E."/>
            <person name="Stack J.C."/>
            <person name="Feltus F.A."/>
            <person name="Mustiga G.M."/>
            <person name="Amores F."/>
            <person name="Phillips W."/>
            <person name="Marelli J.P."/>
            <person name="May G.D."/>
            <person name="Shapiro H."/>
            <person name="Ma J."/>
            <person name="Bustamante C.D."/>
            <person name="Schnell R.J."/>
            <person name="Main D."/>
            <person name="Gilbert D."/>
            <person name="Parida L."/>
            <person name="Kuhn D.N."/>
        </authorList>
    </citation>
    <scope>NUCLEOTIDE SEQUENCE [LARGE SCALE GENOMIC DNA]</scope>
    <source>
        <strain evidence="2">cv. Matina 1-6</strain>
    </source>
</reference>
<accession>A0A061FSK1</accession>
<organism evidence="1 2">
    <name type="scientific">Theobroma cacao</name>
    <name type="common">Cacao</name>
    <name type="synonym">Cocoa</name>
    <dbReference type="NCBI Taxonomy" id="3641"/>
    <lineage>
        <taxon>Eukaryota</taxon>
        <taxon>Viridiplantae</taxon>
        <taxon>Streptophyta</taxon>
        <taxon>Embryophyta</taxon>
        <taxon>Tracheophyta</taxon>
        <taxon>Spermatophyta</taxon>
        <taxon>Magnoliopsida</taxon>
        <taxon>eudicotyledons</taxon>
        <taxon>Gunneridae</taxon>
        <taxon>Pentapetalae</taxon>
        <taxon>rosids</taxon>
        <taxon>malvids</taxon>
        <taxon>Malvales</taxon>
        <taxon>Malvaceae</taxon>
        <taxon>Byttnerioideae</taxon>
        <taxon>Theobroma</taxon>
    </lineage>
</organism>
<dbReference type="HOGENOM" id="CLU_761668_0_0_1"/>
<evidence type="ECO:0000313" key="1">
    <source>
        <dbReference type="EMBL" id="EOY19883.1"/>
    </source>
</evidence>
<sequence length="364" mass="41983">MALRGDYIMRYFHNVASASRRGNYIGKIISHGQTIEDPIEIKKEVARHFKTFYQFTPILRLNNLNCGIAKLLDRYAKSLELPFSEQEIFYTISNSDGSKALGLDGFNFSFLKSQWNLVRCLYKIVAKALALRLQKVIDEVVGINQFAFIKGRQLVDCAFTTNKLVDTMKENGNLPTTYLRLPLKVALHSTSLWQPIIHRSEGKLYMWKAKTLSMSGTLTLLRLVLSNGSRIKFWDEEWIDGCIFRFEFPRIYALAVKRMGKLMIMAFGIRMNGLGINGIVHEGKQWDGCQVFELMKVRVAWWMNAKWLDLNLYIDDLGIEHIPRSSNEEANELAKQGVQRTSNLLWITPELTTFNPRMTDVEHD</sequence>
<dbReference type="PANTHER" id="PTHR33116">
    <property type="entry name" value="REVERSE TRANSCRIPTASE ZINC-BINDING DOMAIN-CONTAINING PROTEIN-RELATED-RELATED"/>
    <property type="match status" value="1"/>
</dbReference>
<dbReference type="GO" id="GO:0003964">
    <property type="term" value="F:RNA-directed DNA polymerase activity"/>
    <property type="evidence" value="ECO:0007669"/>
    <property type="project" value="UniProtKB-KW"/>
</dbReference>
<dbReference type="PANTHER" id="PTHR33116:SF75">
    <property type="entry name" value="RIBONUCLEASE H PROTEIN"/>
    <property type="match status" value="1"/>
</dbReference>
<evidence type="ECO:0000313" key="2">
    <source>
        <dbReference type="Proteomes" id="UP000026915"/>
    </source>
</evidence>
<dbReference type="InParanoid" id="A0A061FSK1"/>
<dbReference type="EMBL" id="CM001888">
    <property type="protein sequence ID" value="EOY19883.1"/>
    <property type="molecule type" value="Genomic_DNA"/>
</dbReference>
<gene>
    <name evidence="1" type="ORF">TCM_045266</name>
</gene>
<dbReference type="Proteomes" id="UP000026915">
    <property type="component" value="Chromosome 10"/>
</dbReference>
<keyword evidence="2" id="KW-1185">Reference proteome</keyword>
<dbReference type="Gramene" id="EOY19883">
    <property type="protein sequence ID" value="EOY19883"/>
    <property type="gene ID" value="TCM_045266"/>
</dbReference>
<proteinExistence type="predicted"/>
<keyword evidence="1" id="KW-0695">RNA-directed DNA polymerase</keyword>
<dbReference type="eggNOG" id="KOG1075">
    <property type="taxonomic scope" value="Eukaryota"/>
</dbReference>
<name>A0A061FSK1_THECC</name>
<protein>
    <submittedName>
        <fullName evidence="1">Reverse transcriptase-like protein</fullName>
    </submittedName>
</protein>